<keyword evidence="3" id="KW-1185">Reference proteome</keyword>
<evidence type="ECO:0000256" key="1">
    <source>
        <dbReference type="SAM" id="MobiDB-lite"/>
    </source>
</evidence>
<reference evidence="3" key="1">
    <citation type="submission" date="2018-05" db="EMBL/GenBank/DDBJ databases">
        <title>Draft genome sequence of Stemphylium lycopersici strain CIDEFI 213.</title>
        <authorList>
            <person name="Medina R."/>
            <person name="Franco M.E.E."/>
            <person name="Lucentini C.G."/>
            <person name="Saparrat M.C.N."/>
            <person name="Balatti P.A."/>
        </authorList>
    </citation>
    <scope>NUCLEOTIDE SEQUENCE [LARGE SCALE GENOMIC DNA]</scope>
    <source>
        <strain evidence="3">CIDEFI 213</strain>
    </source>
</reference>
<proteinExistence type="predicted"/>
<dbReference type="Proteomes" id="UP000249619">
    <property type="component" value="Unassembled WGS sequence"/>
</dbReference>
<gene>
    <name evidence="2" type="ORF">DDE83_007288</name>
</gene>
<feature type="compositionally biased region" description="Low complexity" evidence="1">
    <location>
        <begin position="1"/>
        <end position="11"/>
    </location>
</feature>
<dbReference type="STRING" id="183478.A0A364MWL4"/>
<comment type="caution">
    <text evidence="2">The sequence shown here is derived from an EMBL/GenBank/DDBJ whole genome shotgun (WGS) entry which is preliminary data.</text>
</comment>
<protein>
    <submittedName>
        <fullName evidence="2">Thiolase-like protein</fullName>
    </submittedName>
</protein>
<feature type="compositionally biased region" description="Polar residues" evidence="1">
    <location>
        <begin position="21"/>
        <end position="30"/>
    </location>
</feature>
<evidence type="ECO:0000313" key="2">
    <source>
        <dbReference type="EMBL" id="RAR05719.1"/>
    </source>
</evidence>
<dbReference type="EMBL" id="QGDH01000128">
    <property type="protein sequence ID" value="RAR05719.1"/>
    <property type="molecule type" value="Genomic_DNA"/>
</dbReference>
<feature type="region of interest" description="Disordered" evidence="1">
    <location>
        <begin position="1"/>
        <end position="30"/>
    </location>
</feature>
<organism evidence="2 3">
    <name type="scientific">Stemphylium lycopersici</name>
    <name type="common">Tomato gray leaf spot disease fungus</name>
    <name type="synonym">Thyrospora lycopersici</name>
    <dbReference type="NCBI Taxonomy" id="183478"/>
    <lineage>
        <taxon>Eukaryota</taxon>
        <taxon>Fungi</taxon>
        <taxon>Dikarya</taxon>
        <taxon>Ascomycota</taxon>
        <taxon>Pezizomycotina</taxon>
        <taxon>Dothideomycetes</taxon>
        <taxon>Pleosporomycetidae</taxon>
        <taxon>Pleosporales</taxon>
        <taxon>Pleosporineae</taxon>
        <taxon>Pleosporaceae</taxon>
        <taxon>Stemphylium</taxon>
    </lineage>
</organism>
<dbReference type="AlphaFoldDB" id="A0A364MWL4"/>
<dbReference type="OrthoDB" id="329835at2759"/>
<name>A0A364MWL4_STELY</name>
<evidence type="ECO:0000313" key="3">
    <source>
        <dbReference type="Proteomes" id="UP000249619"/>
    </source>
</evidence>
<accession>A0A364MWL4</accession>
<sequence>MNGVNTANGINGSNGTGINGMNKSHVPNNTEKAYGVKSSTVTQAWIYRREPQTLQRAIERKYERLGITTQFMALQDVLSLLERDARTIMLAELESPLLARMTGAEMAALQRYTQLACTAMWMTNGVVIQGREAENSLIFGLAKAVMTEQPWFHVCSLDMKSEESSEGALLVLDTECTFHGDPLAEKVAEMDAELVEKEGFVYMSCYRVAFRTTMGGVPQCKESLTLRFDRVGKINSFYFEAQDLRSLVVGEVLVDVDATPLHALISGHLMI</sequence>